<gene>
    <name evidence="1" type="ORF">HPB47_003303</name>
</gene>
<evidence type="ECO:0000313" key="2">
    <source>
        <dbReference type="Proteomes" id="UP000805193"/>
    </source>
</evidence>
<comment type="caution">
    <text evidence="1">The sequence shown here is derived from an EMBL/GenBank/DDBJ whole genome shotgun (WGS) entry which is preliminary data.</text>
</comment>
<reference evidence="1 2" key="1">
    <citation type="journal article" date="2020" name="Cell">
        <title>Large-Scale Comparative Analyses of Tick Genomes Elucidate Their Genetic Diversity and Vector Capacities.</title>
        <authorList>
            <consortium name="Tick Genome and Microbiome Consortium (TIGMIC)"/>
            <person name="Jia N."/>
            <person name="Wang J."/>
            <person name="Shi W."/>
            <person name="Du L."/>
            <person name="Sun Y."/>
            <person name="Zhan W."/>
            <person name="Jiang J.F."/>
            <person name="Wang Q."/>
            <person name="Zhang B."/>
            <person name="Ji P."/>
            <person name="Bell-Sakyi L."/>
            <person name="Cui X.M."/>
            <person name="Yuan T.T."/>
            <person name="Jiang B.G."/>
            <person name="Yang W.F."/>
            <person name="Lam T.T."/>
            <person name="Chang Q.C."/>
            <person name="Ding S.J."/>
            <person name="Wang X.J."/>
            <person name="Zhu J.G."/>
            <person name="Ruan X.D."/>
            <person name="Zhao L."/>
            <person name="Wei J.T."/>
            <person name="Ye R.Z."/>
            <person name="Que T.C."/>
            <person name="Du C.H."/>
            <person name="Zhou Y.H."/>
            <person name="Cheng J.X."/>
            <person name="Dai P.F."/>
            <person name="Guo W.B."/>
            <person name="Han X.H."/>
            <person name="Huang E.J."/>
            <person name="Li L.F."/>
            <person name="Wei W."/>
            <person name="Gao Y.C."/>
            <person name="Liu J.Z."/>
            <person name="Shao H.Z."/>
            <person name="Wang X."/>
            <person name="Wang C.C."/>
            <person name="Yang T.C."/>
            <person name="Huo Q.B."/>
            <person name="Li W."/>
            <person name="Chen H.Y."/>
            <person name="Chen S.E."/>
            <person name="Zhou L.G."/>
            <person name="Ni X.B."/>
            <person name="Tian J.H."/>
            <person name="Sheng Y."/>
            <person name="Liu T."/>
            <person name="Pan Y.S."/>
            <person name="Xia L.Y."/>
            <person name="Li J."/>
            <person name="Zhao F."/>
            <person name="Cao W.C."/>
        </authorList>
    </citation>
    <scope>NUCLEOTIDE SEQUENCE [LARGE SCALE GENOMIC DNA]</scope>
    <source>
        <strain evidence="1">Iper-2018</strain>
    </source>
</reference>
<organism evidence="1 2">
    <name type="scientific">Ixodes persulcatus</name>
    <name type="common">Taiga tick</name>
    <dbReference type="NCBI Taxonomy" id="34615"/>
    <lineage>
        <taxon>Eukaryota</taxon>
        <taxon>Metazoa</taxon>
        <taxon>Ecdysozoa</taxon>
        <taxon>Arthropoda</taxon>
        <taxon>Chelicerata</taxon>
        <taxon>Arachnida</taxon>
        <taxon>Acari</taxon>
        <taxon>Parasitiformes</taxon>
        <taxon>Ixodida</taxon>
        <taxon>Ixodoidea</taxon>
        <taxon>Ixodidae</taxon>
        <taxon>Ixodinae</taxon>
        <taxon>Ixodes</taxon>
    </lineage>
</organism>
<feature type="non-terminal residue" evidence="1">
    <location>
        <position position="1"/>
    </location>
</feature>
<dbReference type="EMBL" id="JABSTQ010010477">
    <property type="protein sequence ID" value="KAG0420765.1"/>
    <property type="molecule type" value="Genomic_DNA"/>
</dbReference>
<proteinExistence type="predicted"/>
<protein>
    <submittedName>
        <fullName evidence="1">Uncharacterized protein</fullName>
    </submittedName>
</protein>
<accession>A0AC60PIT3</accession>
<dbReference type="Proteomes" id="UP000805193">
    <property type="component" value="Unassembled WGS sequence"/>
</dbReference>
<evidence type="ECO:0000313" key="1">
    <source>
        <dbReference type="EMBL" id="KAG0420765.1"/>
    </source>
</evidence>
<keyword evidence="2" id="KW-1185">Reference proteome</keyword>
<feature type="non-terminal residue" evidence="1">
    <location>
        <position position="102"/>
    </location>
</feature>
<name>A0AC60PIT3_IXOPE</name>
<sequence length="102" mass="11591">WRERQPKDYVLGNTGIKVPKGCVVAVPVWAIHHDPQYFPDPHSFKPERFSKENVDSIPPYVYLPFGAGPRNCIGVRLGLRAVKMALFHSICNVEFVRTAKTK</sequence>